<reference evidence="5" key="1">
    <citation type="journal article" date="2017" name="Nat. Ecol. Evol.">
        <title>Genome expansion and lineage-specific genetic innovations in the forest pathogenic fungi Armillaria.</title>
        <authorList>
            <person name="Sipos G."/>
            <person name="Prasanna A.N."/>
            <person name="Walter M.C."/>
            <person name="O'Connor E."/>
            <person name="Balint B."/>
            <person name="Krizsan K."/>
            <person name="Kiss B."/>
            <person name="Hess J."/>
            <person name="Varga T."/>
            <person name="Slot J."/>
            <person name="Riley R."/>
            <person name="Boka B."/>
            <person name="Rigling D."/>
            <person name="Barry K."/>
            <person name="Lee J."/>
            <person name="Mihaltcheva S."/>
            <person name="LaButti K."/>
            <person name="Lipzen A."/>
            <person name="Waldron R."/>
            <person name="Moloney N.M."/>
            <person name="Sperisen C."/>
            <person name="Kredics L."/>
            <person name="Vagvoelgyi C."/>
            <person name="Patrignani A."/>
            <person name="Fitzpatrick D."/>
            <person name="Nagy I."/>
            <person name="Doyle S."/>
            <person name="Anderson J.B."/>
            <person name="Grigoriev I.V."/>
            <person name="Gueldener U."/>
            <person name="Muensterkoetter M."/>
            <person name="Nagy L.G."/>
        </authorList>
    </citation>
    <scope>NUCLEOTIDE SEQUENCE [LARGE SCALE GENOMIC DNA]</scope>
    <source>
        <strain evidence="5">C18/9</strain>
    </source>
</reference>
<keyword evidence="5" id="KW-1185">Reference proteome</keyword>
<keyword evidence="3" id="KW-0732">Signal</keyword>
<evidence type="ECO:0008006" key="6">
    <source>
        <dbReference type="Google" id="ProtNLM"/>
    </source>
</evidence>
<feature type="compositionally biased region" description="Low complexity" evidence="1">
    <location>
        <begin position="208"/>
        <end position="222"/>
    </location>
</feature>
<feature type="chain" id="PRO_5012176548" description="Mid2 domain-containing protein" evidence="3">
    <location>
        <begin position="18"/>
        <end position="399"/>
    </location>
</feature>
<organism evidence="4 5">
    <name type="scientific">Armillaria ostoyae</name>
    <name type="common">Armillaria root rot fungus</name>
    <dbReference type="NCBI Taxonomy" id="47428"/>
    <lineage>
        <taxon>Eukaryota</taxon>
        <taxon>Fungi</taxon>
        <taxon>Dikarya</taxon>
        <taxon>Basidiomycota</taxon>
        <taxon>Agaricomycotina</taxon>
        <taxon>Agaricomycetes</taxon>
        <taxon>Agaricomycetidae</taxon>
        <taxon>Agaricales</taxon>
        <taxon>Marasmiineae</taxon>
        <taxon>Physalacriaceae</taxon>
        <taxon>Armillaria</taxon>
    </lineage>
</organism>
<evidence type="ECO:0000313" key="5">
    <source>
        <dbReference type="Proteomes" id="UP000219338"/>
    </source>
</evidence>
<gene>
    <name evidence="4" type="ORF">ARMOST_21394</name>
</gene>
<proteinExistence type="predicted"/>
<keyword evidence="2" id="KW-0472">Membrane</keyword>
<evidence type="ECO:0000256" key="3">
    <source>
        <dbReference type="SAM" id="SignalP"/>
    </source>
</evidence>
<name>A0A284S9Y8_ARMOS</name>
<dbReference type="EMBL" id="FUEG01000049">
    <property type="protein sequence ID" value="SJL17830.1"/>
    <property type="molecule type" value="Genomic_DNA"/>
</dbReference>
<keyword evidence="2" id="KW-1133">Transmembrane helix</keyword>
<feature type="region of interest" description="Disordered" evidence="1">
    <location>
        <begin position="283"/>
        <end position="372"/>
    </location>
</feature>
<evidence type="ECO:0000256" key="2">
    <source>
        <dbReference type="SAM" id="Phobius"/>
    </source>
</evidence>
<feature type="signal peptide" evidence="3">
    <location>
        <begin position="1"/>
        <end position="17"/>
    </location>
</feature>
<evidence type="ECO:0000313" key="4">
    <source>
        <dbReference type="EMBL" id="SJL17830.1"/>
    </source>
</evidence>
<protein>
    <recommendedName>
        <fullName evidence="6">Mid2 domain-containing protein</fullName>
    </recommendedName>
</protein>
<sequence>MLLLFVLSCLQFVISHGFHFDDFLGTVSSLQPTITLSWHRDVNDSSQIQFGLTIGTKGSGHSSDDLDLSSTTDITQPDGTLTVTFPGPGIYVVYATNQTSIVATTRRFQIDSSTLSPSPLHSASVNPSVPLVAESEVSRSIFAHPVPPRNQCKSLQLPHRMVPPRNQYKAPGPYSHIVGLGEAAKYSYSSSSSMKSVQITATTLPNGSSSESVQSTSSSSTKSVKRTATAPPDSNSVPRTHKNHKRSIIIAAVIGSLVSLLLLLGGGTFFFIRKRRHRNLKHRLSPNPKVLPELNSHSPPVGNKNGETISHTLAGEMTPNRGDGSLEPVEQNPEGDLVEDEGERRNSVGTPVRVDTSEGQSPQAPLDDVGTEVLRLRDHVQRLVERVQGNAFDPPPAYA</sequence>
<accession>A0A284S9Y8</accession>
<dbReference type="OMA" id="KRRHRNL"/>
<dbReference type="STRING" id="47428.A0A284S9Y8"/>
<dbReference type="AlphaFoldDB" id="A0A284S9Y8"/>
<feature type="transmembrane region" description="Helical" evidence="2">
    <location>
        <begin position="248"/>
        <end position="272"/>
    </location>
</feature>
<keyword evidence="2" id="KW-0812">Transmembrane</keyword>
<evidence type="ECO:0000256" key="1">
    <source>
        <dbReference type="SAM" id="MobiDB-lite"/>
    </source>
</evidence>
<feature type="region of interest" description="Disordered" evidence="1">
    <location>
        <begin position="203"/>
        <end position="243"/>
    </location>
</feature>
<dbReference type="Proteomes" id="UP000219338">
    <property type="component" value="Unassembled WGS sequence"/>
</dbReference>